<reference evidence="6" key="1">
    <citation type="submission" date="2020-06" db="EMBL/GenBank/DDBJ databases">
        <title>Legume-microbial interactions unlock mineral nutrients during tropical forest succession.</title>
        <authorList>
            <person name="Epihov D.Z."/>
        </authorList>
    </citation>
    <scope>NUCLEOTIDE SEQUENCE [LARGE SCALE GENOMIC DNA]</scope>
    <source>
        <strain evidence="6">Pan2503</strain>
    </source>
</reference>
<dbReference type="PROSITE" id="PS00747">
    <property type="entry name" value="GLUTR"/>
    <property type="match status" value="1"/>
</dbReference>
<dbReference type="Proteomes" id="UP000567293">
    <property type="component" value="Unassembled WGS sequence"/>
</dbReference>
<gene>
    <name evidence="6" type="primary">hemA</name>
    <name evidence="6" type="ORF">HRJ53_15235</name>
</gene>
<evidence type="ECO:0000256" key="2">
    <source>
        <dbReference type="ARBA" id="ARBA00023002"/>
    </source>
</evidence>
<name>A0A7V8NRV8_9BACT</name>
<comment type="caution">
    <text evidence="6">The sequence shown here is derived from an EMBL/GenBank/DDBJ whole genome shotgun (WGS) entry which is preliminary data.</text>
</comment>
<protein>
    <submittedName>
        <fullName evidence="6">Glutamyl-tRNA reductase</fullName>
        <ecNumber evidence="6">1.2.1.70</ecNumber>
    </submittedName>
</protein>
<dbReference type="Gene3D" id="3.30.460.30">
    <property type="entry name" value="Glutamyl-tRNA reductase, N-terminal domain"/>
    <property type="match status" value="1"/>
</dbReference>
<dbReference type="NCBIfam" id="TIGR01035">
    <property type="entry name" value="hemA"/>
    <property type="match status" value="1"/>
</dbReference>
<dbReference type="InterPro" id="IPR036343">
    <property type="entry name" value="GluRdtase_N_sf"/>
</dbReference>
<proteinExistence type="predicted"/>
<evidence type="ECO:0000256" key="3">
    <source>
        <dbReference type="ARBA" id="ARBA00023244"/>
    </source>
</evidence>
<dbReference type="InterPro" id="IPR036291">
    <property type="entry name" value="NAD(P)-bd_dom_sf"/>
</dbReference>
<dbReference type="AlphaFoldDB" id="A0A7V8NRV8"/>
<evidence type="ECO:0000256" key="4">
    <source>
        <dbReference type="ARBA" id="ARBA00023444"/>
    </source>
</evidence>
<evidence type="ECO:0000259" key="5">
    <source>
        <dbReference type="Pfam" id="PF05201"/>
    </source>
</evidence>
<dbReference type="InterPro" id="IPR000343">
    <property type="entry name" value="4pyrrol_synth_GluRdtase"/>
</dbReference>
<dbReference type="GO" id="GO:0008883">
    <property type="term" value="F:glutamyl-tRNA reductase activity"/>
    <property type="evidence" value="ECO:0007669"/>
    <property type="project" value="UniProtKB-EC"/>
</dbReference>
<dbReference type="SUPFAM" id="SSF69742">
    <property type="entry name" value="Glutamyl tRNA-reductase catalytic, N-terminal domain"/>
    <property type="match status" value="1"/>
</dbReference>
<dbReference type="GO" id="GO:0050661">
    <property type="term" value="F:NADP binding"/>
    <property type="evidence" value="ECO:0007669"/>
    <property type="project" value="InterPro"/>
</dbReference>
<dbReference type="InterPro" id="IPR015895">
    <property type="entry name" value="4pyrrol_synth_GluRdtase_N"/>
</dbReference>
<organism evidence="6 7">
    <name type="scientific">Candidatus Acidiferrum panamense</name>
    <dbReference type="NCBI Taxonomy" id="2741543"/>
    <lineage>
        <taxon>Bacteria</taxon>
        <taxon>Pseudomonadati</taxon>
        <taxon>Acidobacteriota</taxon>
        <taxon>Terriglobia</taxon>
        <taxon>Candidatus Acidiferrales</taxon>
        <taxon>Candidatus Acidiferrum</taxon>
    </lineage>
</organism>
<evidence type="ECO:0000256" key="1">
    <source>
        <dbReference type="ARBA" id="ARBA00022857"/>
    </source>
</evidence>
<evidence type="ECO:0000313" key="6">
    <source>
        <dbReference type="EMBL" id="MBA0086333.1"/>
    </source>
</evidence>
<dbReference type="SUPFAM" id="SSF51735">
    <property type="entry name" value="NAD(P)-binding Rossmann-fold domains"/>
    <property type="match status" value="1"/>
</dbReference>
<dbReference type="InterPro" id="IPR018214">
    <property type="entry name" value="GluRdtase_CS"/>
</dbReference>
<accession>A0A7V8NRV8</accession>
<dbReference type="Gene3D" id="3.40.50.720">
    <property type="entry name" value="NAD(P)-binding Rossmann-like Domain"/>
    <property type="match status" value="1"/>
</dbReference>
<dbReference type="EC" id="1.2.1.70" evidence="6"/>
<dbReference type="PANTHER" id="PTHR43013">
    <property type="entry name" value="GLUTAMYL-TRNA REDUCTASE"/>
    <property type="match status" value="1"/>
</dbReference>
<dbReference type="EMBL" id="JACDQQ010001462">
    <property type="protein sequence ID" value="MBA0086333.1"/>
    <property type="molecule type" value="Genomic_DNA"/>
</dbReference>
<dbReference type="GO" id="GO:0019353">
    <property type="term" value="P:protoporphyrinogen IX biosynthetic process from glutamate"/>
    <property type="evidence" value="ECO:0007669"/>
    <property type="project" value="TreeGrafter"/>
</dbReference>
<keyword evidence="1" id="KW-0521">NADP</keyword>
<dbReference type="Pfam" id="PF05201">
    <property type="entry name" value="GlutR_N"/>
    <property type="match status" value="1"/>
</dbReference>
<keyword evidence="7" id="KW-1185">Reference proteome</keyword>
<sequence length="198" mass="21184">MKLLLTGVSHNTAPVEVRESLAFRAEDLPRALQDLRSRAGVNEALILSTCNRVEITVTTEDSIDPQTTVDLFLTDHKPVPAEGIGPHVYRYEGREAIHHLFRVAASLDSMVVGEPQILGQLKVAYTAAKDAGAVCGWLDGLLTRAFGVAKRVRSETGIGQMAVSVSYAAVELARKIFGSLAGRTVMIVGAGKMSELAA</sequence>
<feature type="non-terminal residue" evidence="6">
    <location>
        <position position="198"/>
    </location>
</feature>
<dbReference type="PANTHER" id="PTHR43013:SF1">
    <property type="entry name" value="GLUTAMYL-TRNA REDUCTASE"/>
    <property type="match status" value="1"/>
</dbReference>
<keyword evidence="3" id="KW-0627">Porphyrin biosynthesis</keyword>
<keyword evidence="2 6" id="KW-0560">Oxidoreductase</keyword>
<feature type="domain" description="Glutamyl-tRNA reductase N-terminal" evidence="5">
    <location>
        <begin position="7"/>
        <end position="156"/>
    </location>
</feature>
<dbReference type="FunFam" id="3.30.460.30:FF:000001">
    <property type="entry name" value="Glutamyl-tRNA reductase"/>
    <property type="match status" value="1"/>
</dbReference>
<comment type="pathway">
    <text evidence="4">Porphyrin-containing compound metabolism.</text>
</comment>
<evidence type="ECO:0000313" key="7">
    <source>
        <dbReference type="Proteomes" id="UP000567293"/>
    </source>
</evidence>